<reference evidence="2 5" key="1">
    <citation type="submission" date="2016-08" db="EMBL/GenBank/DDBJ databases">
        <title>Candidatus Dactylopiibacterium carminicum genome sequence.</title>
        <authorList>
            <person name="Ramirez-Puebla S.T."/>
            <person name="Ormeno-Orrillo E."/>
            <person name="Vera-Ponce De Leon A."/>
            <person name="Luis L."/>
            <person name="Sanchez-Flores A."/>
            <person name="Monica R."/>
            <person name="Martinez-Romero E."/>
        </authorList>
    </citation>
    <scope>NUCLEOTIDE SEQUENCE [LARGE SCALE GENOMIC DNA]</scope>
    <source>
        <strain evidence="2">END1</strain>
    </source>
</reference>
<dbReference type="OrthoDB" id="9803892at2"/>
<dbReference type="PANTHER" id="PTHR43245">
    <property type="entry name" value="BIFUNCTIONAL POLYMYXIN RESISTANCE PROTEIN ARNA"/>
    <property type="match status" value="1"/>
</dbReference>
<dbReference type="PANTHER" id="PTHR43245:SF46">
    <property type="entry name" value="NUCLEOSIDE-DIPHOSPHATE-SUGAR EPIMERASE"/>
    <property type="match status" value="1"/>
</dbReference>
<dbReference type="EMBL" id="NMRN01000037">
    <property type="protein sequence ID" value="PAS92481.1"/>
    <property type="molecule type" value="Genomic_DNA"/>
</dbReference>
<dbReference type="InterPro" id="IPR050177">
    <property type="entry name" value="Lipid_A_modif_metabolic_enz"/>
</dbReference>
<dbReference type="Pfam" id="PF01370">
    <property type="entry name" value="Epimerase"/>
    <property type="match status" value="1"/>
</dbReference>
<dbReference type="Proteomes" id="UP000216107">
    <property type="component" value="Unassembled WGS sequence"/>
</dbReference>
<accession>A0A272EQY1</accession>
<evidence type="ECO:0000313" key="5">
    <source>
        <dbReference type="Proteomes" id="UP000623509"/>
    </source>
</evidence>
<evidence type="ECO:0000313" key="4">
    <source>
        <dbReference type="Proteomes" id="UP000216107"/>
    </source>
</evidence>
<protein>
    <submittedName>
        <fullName evidence="2">NAD(P)-dependent oxidoreductase</fullName>
    </submittedName>
    <submittedName>
        <fullName evidence="3">NAD-dependent epimerase</fullName>
    </submittedName>
</protein>
<dbReference type="Gene3D" id="3.40.50.720">
    <property type="entry name" value="NAD(P)-binding Rossmann-like Domain"/>
    <property type="match status" value="1"/>
</dbReference>
<proteinExistence type="predicted"/>
<feature type="domain" description="NAD-dependent epimerase/dehydratase" evidence="1">
    <location>
        <begin position="3"/>
        <end position="232"/>
    </location>
</feature>
<dbReference type="EMBL" id="MDUX01000002">
    <property type="protein sequence ID" value="KAF7600722.1"/>
    <property type="molecule type" value="Genomic_DNA"/>
</dbReference>
<dbReference type="InterPro" id="IPR001509">
    <property type="entry name" value="Epimerase_deHydtase"/>
</dbReference>
<sequence length="333" mass="36158">MKIVITGGTGFLGRHLVWRAAAEGAQVIFTGRDASAAREVIDHAPAGAVRWQAVAHGEADAQATLTDIAHDADALVHCAALSAPWGRREAFHRANVLGTAEVIAACQANAVPRLVHISTPSVYFGFADRLRINEDASLPTPANEYVRTKLAAEALVRKAVLPSAAILRPRALHGPWDQALVPRLLRVMRRGPIPIMRGTDIQLDLTYIDNAVDAVWLALTRPLPRPLSVYNVSNGQPATLGALLEAIAREFGLPLRTRVLPWPVAALVARGLEATARLGRGKEPLITRYSAGVLAFSQTLDVSRLRNELGWQASVSTEEGIQRHARWWKARQT</sequence>
<dbReference type="Proteomes" id="UP000623509">
    <property type="component" value="Unassembled WGS sequence"/>
</dbReference>
<keyword evidence="5" id="KW-1185">Reference proteome</keyword>
<name>A0A272EQY1_9RHOO</name>
<comment type="caution">
    <text evidence="3">The sequence shown here is derived from an EMBL/GenBank/DDBJ whole genome shotgun (WGS) entry which is preliminary data.</text>
</comment>
<gene>
    <name evidence="2" type="ORF">BGI27_01070</name>
    <name evidence="3" type="ORF">CGU29_11455</name>
</gene>
<evidence type="ECO:0000313" key="3">
    <source>
        <dbReference type="EMBL" id="PAS92481.1"/>
    </source>
</evidence>
<dbReference type="RefSeq" id="WP_095523070.1">
    <property type="nucleotide sequence ID" value="NZ_MDUX01000002.1"/>
</dbReference>
<dbReference type="InterPro" id="IPR036291">
    <property type="entry name" value="NAD(P)-bd_dom_sf"/>
</dbReference>
<dbReference type="SUPFAM" id="SSF51735">
    <property type="entry name" value="NAD(P)-binding Rossmann-fold domains"/>
    <property type="match status" value="1"/>
</dbReference>
<reference evidence="3 4" key="2">
    <citation type="submission" date="2017-07" db="EMBL/GenBank/DDBJ databases">
        <title>Candidatus Dactylopiibacterium carminicum, a nitrogen-fixing symbiont of the cochineal insect Dactylopius coccus and Dactylopius opuntiae (Hemiptera: Coccoidea: Dactylopiidae).</title>
        <authorList>
            <person name="Vera A."/>
        </authorList>
    </citation>
    <scope>NUCLEOTIDE SEQUENCE [LARGE SCALE GENOMIC DNA]</scope>
    <source>
        <strain evidence="3 4">NFDCM</strain>
    </source>
</reference>
<organism evidence="3 4">
    <name type="scientific">Candidatus Dactylopiibacterium carminicum</name>
    <dbReference type="NCBI Taxonomy" id="857335"/>
    <lineage>
        <taxon>Bacteria</taxon>
        <taxon>Pseudomonadati</taxon>
        <taxon>Pseudomonadota</taxon>
        <taxon>Betaproteobacteria</taxon>
        <taxon>Rhodocyclales</taxon>
        <taxon>Rhodocyclaceae</taxon>
        <taxon>Candidatus Dactylopiibacterium</taxon>
    </lineage>
</organism>
<evidence type="ECO:0000313" key="2">
    <source>
        <dbReference type="EMBL" id="KAF7600722.1"/>
    </source>
</evidence>
<evidence type="ECO:0000259" key="1">
    <source>
        <dbReference type="Pfam" id="PF01370"/>
    </source>
</evidence>
<dbReference type="AlphaFoldDB" id="A0A272EQY1"/>